<dbReference type="InterPro" id="IPR000182">
    <property type="entry name" value="GNAT_dom"/>
</dbReference>
<evidence type="ECO:0000313" key="2">
    <source>
        <dbReference type="EMBL" id="CAH0473785.1"/>
    </source>
</evidence>
<evidence type="ECO:0000313" key="3">
    <source>
        <dbReference type="Proteomes" id="UP001160483"/>
    </source>
</evidence>
<sequence length="114" mass="13193">MELVQATSKTDRHNTLILAIDTIKTYILYRHNGTEGHINRIAVAKNHQRQEIGRSLLQYAIATLRTKRQRLYYWKWTQQIHGPLHCTSHRVIKAPLYASTIIIPVATQLANSHL</sequence>
<dbReference type="AlphaFoldDB" id="A0AAU9KLH6"/>
<proteinExistence type="predicted"/>
<dbReference type="PROSITE" id="PS51186">
    <property type="entry name" value="GNAT"/>
    <property type="match status" value="1"/>
</dbReference>
<gene>
    <name evidence="2" type="ORF">PBS003_LOCUS661</name>
</gene>
<dbReference type="InterPro" id="IPR016181">
    <property type="entry name" value="Acyl_CoA_acyltransferase"/>
</dbReference>
<dbReference type="GO" id="GO:0016747">
    <property type="term" value="F:acyltransferase activity, transferring groups other than amino-acyl groups"/>
    <property type="evidence" value="ECO:0007669"/>
    <property type="project" value="InterPro"/>
</dbReference>
<feature type="domain" description="N-acetyltransferase" evidence="1">
    <location>
        <begin position="1"/>
        <end position="114"/>
    </location>
</feature>
<dbReference type="Proteomes" id="UP001160483">
    <property type="component" value="Unassembled WGS sequence"/>
</dbReference>
<dbReference type="CDD" id="cd04301">
    <property type="entry name" value="NAT_SF"/>
    <property type="match status" value="1"/>
</dbReference>
<dbReference type="EMBL" id="CAKKTJ010000086">
    <property type="protein sequence ID" value="CAH0473785.1"/>
    <property type="molecule type" value="Genomic_DNA"/>
</dbReference>
<accession>A0AAU9KLH6</accession>
<comment type="caution">
    <text evidence="2">The sequence shown here is derived from an EMBL/GenBank/DDBJ whole genome shotgun (WGS) entry which is preliminary data.</text>
</comment>
<organism evidence="2 3">
    <name type="scientific">Peronospora belbahrii</name>
    <dbReference type="NCBI Taxonomy" id="622444"/>
    <lineage>
        <taxon>Eukaryota</taxon>
        <taxon>Sar</taxon>
        <taxon>Stramenopiles</taxon>
        <taxon>Oomycota</taxon>
        <taxon>Peronosporomycetes</taxon>
        <taxon>Peronosporales</taxon>
        <taxon>Peronosporaceae</taxon>
        <taxon>Peronospora</taxon>
    </lineage>
</organism>
<reference evidence="2" key="1">
    <citation type="submission" date="2021-11" db="EMBL/GenBank/DDBJ databases">
        <authorList>
            <person name="Islam A."/>
            <person name="Islam S."/>
            <person name="Flora M.S."/>
            <person name="Rahman M."/>
            <person name="Ziaur R.M."/>
            <person name="Epstein J.H."/>
            <person name="Hassan M."/>
            <person name="Klassen M."/>
            <person name="Woodard K."/>
            <person name="Webb A."/>
            <person name="Webby R.J."/>
            <person name="El Zowalaty M.E."/>
        </authorList>
    </citation>
    <scope>NUCLEOTIDE SEQUENCE</scope>
    <source>
        <strain evidence="2">Pbs3</strain>
    </source>
</reference>
<dbReference type="Gene3D" id="3.40.630.30">
    <property type="match status" value="1"/>
</dbReference>
<protein>
    <recommendedName>
        <fullName evidence="1">N-acetyltransferase domain-containing protein</fullName>
    </recommendedName>
</protein>
<dbReference type="SUPFAM" id="SSF55729">
    <property type="entry name" value="Acyl-CoA N-acyltransferases (Nat)"/>
    <property type="match status" value="1"/>
</dbReference>
<evidence type="ECO:0000259" key="1">
    <source>
        <dbReference type="PROSITE" id="PS51186"/>
    </source>
</evidence>
<name>A0AAU9KLH6_9STRA</name>
<dbReference type="Pfam" id="PF13508">
    <property type="entry name" value="Acetyltransf_7"/>
    <property type="match status" value="1"/>
</dbReference>